<reference evidence="3" key="1">
    <citation type="submission" date="2016-06" db="EMBL/GenBank/DDBJ databases">
        <title>Parallel loss of symbiosis genes in relatives of nitrogen-fixing non-legume Parasponia.</title>
        <authorList>
            <person name="Van Velzen R."/>
            <person name="Holmer R."/>
            <person name="Bu F."/>
            <person name="Rutten L."/>
            <person name="Van Zeijl A."/>
            <person name="Liu W."/>
            <person name="Santuari L."/>
            <person name="Cao Q."/>
            <person name="Sharma T."/>
            <person name="Shen D."/>
            <person name="Roswanjaya Y."/>
            <person name="Wardhani T."/>
            <person name="Kalhor M.S."/>
            <person name="Jansen J."/>
            <person name="Van den Hoogen J."/>
            <person name="Gungor B."/>
            <person name="Hartog M."/>
            <person name="Hontelez J."/>
            <person name="Verver J."/>
            <person name="Yang W.-C."/>
            <person name="Schijlen E."/>
            <person name="Repin R."/>
            <person name="Schilthuizen M."/>
            <person name="Schranz E."/>
            <person name="Heidstra R."/>
            <person name="Miyata K."/>
            <person name="Fedorova E."/>
            <person name="Kohlen W."/>
            <person name="Bisseling T."/>
            <person name="Smit S."/>
            <person name="Geurts R."/>
        </authorList>
    </citation>
    <scope>NUCLEOTIDE SEQUENCE [LARGE SCALE GENOMIC DNA]</scope>
    <source>
        <strain evidence="3">cv. RG33-2</strain>
    </source>
</reference>
<feature type="region of interest" description="Disordered" evidence="1">
    <location>
        <begin position="1"/>
        <end position="20"/>
    </location>
</feature>
<evidence type="ECO:0000256" key="1">
    <source>
        <dbReference type="SAM" id="MobiDB-lite"/>
    </source>
</evidence>
<accession>A0A2P5AJF5</accession>
<gene>
    <name evidence="2" type="ORF">TorRG33x02_348920</name>
</gene>
<name>A0A2P5AJF5_TREOI</name>
<organism evidence="2 3">
    <name type="scientific">Trema orientale</name>
    <name type="common">Charcoal tree</name>
    <name type="synonym">Celtis orientalis</name>
    <dbReference type="NCBI Taxonomy" id="63057"/>
    <lineage>
        <taxon>Eukaryota</taxon>
        <taxon>Viridiplantae</taxon>
        <taxon>Streptophyta</taxon>
        <taxon>Embryophyta</taxon>
        <taxon>Tracheophyta</taxon>
        <taxon>Spermatophyta</taxon>
        <taxon>Magnoliopsida</taxon>
        <taxon>eudicotyledons</taxon>
        <taxon>Gunneridae</taxon>
        <taxon>Pentapetalae</taxon>
        <taxon>rosids</taxon>
        <taxon>fabids</taxon>
        <taxon>Rosales</taxon>
        <taxon>Cannabaceae</taxon>
        <taxon>Trema</taxon>
    </lineage>
</organism>
<dbReference type="EMBL" id="JXTC01000821">
    <property type="protein sequence ID" value="PON36644.1"/>
    <property type="molecule type" value="Genomic_DNA"/>
</dbReference>
<dbReference type="InParanoid" id="A0A2P5AJF5"/>
<evidence type="ECO:0000313" key="2">
    <source>
        <dbReference type="EMBL" id="PON36644.1"/>
    </source>
</evidence>
<feature type="compositionally biased region" description="Basic and acidic residues" evidence="1">
    <location>
        <begin position="11"/>
        <end position="20"/>
    </location>
</feature>
<evidence type="ECO:0000313" key="3">
    <source>
        <dbReference type="Proteomes" id="UP000237000"/>
    </source>
</evidence>
<protein>
    <submittedName>
        <fullName evidence="2">Uncharacterized protein</fullName>
    </submittedName>
</protein>
<keyword evidence="3" id="KW-1185">Reference proteome</keyword>
<sequence length="98" mass="11125">MSTYGNLRLQRAPDKSRKELKVGPAYHRSISLSVVRVLTNTQSHVSLFRTENIYSGDLRYHSSNYDSAIQHTQHFGPTFTAKVLEEVSTKEDDDPQGD</sequence>
<proteinExistence type="predicted"/>
<dbReference type="AlphaFoldDB" id="A0A2P5AJF5"/>
<dbReference type="Proteomes" id="UP000237000">
    <property type="component" value="Unassembled WGS sequence"/>
</dbReference>
<comment type="caution">
    <text evidence="2">The sequence shown here is derived from an EMBL/GenBank/DDBJ whole genome shotgun (WGS) entry which is preliminary data.</text>
</comment>